<feature type="compositionally biased region" description="Polar residues" evidence="5">
    <location>
        <begin position="895"/>
        <end position="912"/>
    </location>
</feature>
<accession>A0ABD0JVV8</accession>
<dbReference type="AlphaFoldDB" id="A0ABD0JVV8"/>
<evidence type="ECO:0000256" key="4">
    <source>
        <dbReference type="PROSITE-ProRule" id="PRU00091"/>
    </source>
</evidence>
<dbReference type="SUPFAM" id="SSF48726">
    <property type="entry name" value="Immunoglobulin"/>
    <property type="match status" value="1"/>
</dbReference>
<protein>
    <recommendedName>
        <fullName evidence="10">FYVE-type domain-containing protein</fullName>
    </recommendedName>
</protein>
<reference evidence="8 9" key="1">
    <citation type="journal article" date="2023" name="Sci. Data">
        <title>Genome assembly of the Korean intertidal mud-creeper Batillaria attramentaria.</title>
        <authorList>
            <person name="Patra A.K."/>
            <person name="Ho P.T."/>
            <person name="Jun S."/>
            <person name="Lee S.J."/>
            <person name="Kim Y."/>
            <person name="Won Y.J."/>
        </authorList>
    </citation>
    <scope>NUCLEOTIDE SEQUENCE [LARGE SCALE GENOMIC DNA]</scope>
    <source>
        <strain evidence="8">Wonlab-2016</strain>
    </source>
</reference>
<evidence type="ECO:0008006" key="10">
    <source>
        <dbReference type="Google" id="ProtNLM"/>
    </source>
</evidence>
<organism evidence="8 9">
    <name type="scientific">Batillaria attramentaria</name>
    <dbReference type="NCBI Taxonomy" id="370345"/>
    <lineage>
        <taxon>Eukaryota</taxon>
        <taxon>Metazoa</taxon>
        <taxon>Spiralia</taxon>
        <taxon>Lophotrochozoa</taxon>
        <taxon>Mollusca</taxon>
        <taxon>Gastropoda</taxon>
        <taxon>Caenogastropoda</taxon>
        <taxon>Sorbeoconcha</taxon>
        <taxon>Cerithioidea</taxon>
        <taxon>Batillariidae</taxon>
        <taxon>Batillaria</taxon>
    </lineage>
</organism>
<dbReference type="InterPro" id="IPR017455">
    <property type="entry name" value="Znf_FYVE-rel"/>
</dbReference>
<dbReference type="InterPro" id="IPR007110">
    <property type="entry name" value="Ig-like_dom"/>
</dbReference>
<feature type="non-terminal residue" evidence="8">
    <location>
        <position position="1"/>
    </location>
</feature>
<name>A0ABD0JVV8_9CAEN</name>
<dbReference type="InterPro" id="IPR013783">
    <property type="entry name" value="Ig-like_fold"/>
</dbReference>
<evidence type="ECO:0000259" key="7">
    <source>
        <dbReference type="PROSITE" id="PS50835"/>
    </source>
</evidence>
<dbReference type="Proteomes" id="UP001519460">
    <property type="component" value="Unassembled WGS sequence"/>
</dbReference>
<proteinExistence type="predicted"/>
<keyword evidence="1" id="KW-0479">Metal-binding</keyword>
<evidence type="ECO:0000313" key="8">
    <source>
        <dbReference type="EMBL" id="KAK7479003.1"/>
    </source>
</evidence>
<dbReference type="SMART" id="SM00409">
    <property type="entry name" value="IG"/>
    <property type="match status" value="1"/>
</dbReference>
<dbReference type="EMBL" id="JACVVK020000313">
    <property type="protein sequence ID" value="KAK7479003.1"/>
    <property type="molecule type" value="Genomic_DNA"/>
</dbReference>
<feature type="domain" description="Ig-like" evidence="7">
    <location>
        <begin position="114"/>
        <end position="190"/>
    </location>
</feature>
<keyword evidence="3" id="KW-0862">Zinc</keyword>
<evidence type="ECO:0000259" key="6">
    <source>
        <dbReference type="PROSITE" id="PS50178"/>
    </source>
</evidence>
<dbReference type="InterPro" id="IPR052113">
    <property type="entry name" value="FYVE-type_Zinc_Finger"/>
</dbReference>
<sequence>IRISNCNSGSLEVDETTNDVIVTCDQFSAQDTVSWALLDAVGNTGTSSLGSCSPSTCSPVLPTLYGLSRPSSTVSQLTINLPLVSGRYYYKAVVYPGATEQLFGPVSIVRPSSPTISQCTPQGYVPDNTNVTCQCTANVGNPGGRLVWKRVSSQQDSVINTGSYGVASLEMTSQVLTRGDHDVTQFRCDVDWAEIIEGENYTARVGLEPRDTVLTINSQSARLVAVNESDSVTFRCRADGRPTPSMTLMNQNTGREITTQSSPLSHIVSRARCEDAAVYKCTARNGIGQDQEDTTTLFVNCKPRGRSEELPAVVAGDQQVPAIFDVTSYPVPDTFTFTFLGETPDSENPGSETGSGASFNVLCQRNKRLLYLVTCVILMENVTSDDATESVTSPDDVTGFYRLTMTNSYGYGDFLFRVKESFRPTSECDVSMAAAVGGGVGAGVAVVVAGVVSIVVFRRCRSHTYERPRKPKEEEFSPYTGLDLQQIETTGAETPGDYENAATEEGAAPPAMSTHYQTLGMEQDVEIFVTTMMNGAPTPGPGMALSPQAEMMRGHRSMSADFSRIDNLTSQTETEQEVYSKEITRKHWKQVDGVTRCSNRSCRKQFSLLERSHHCRRCGEIFCAACLKYRRKLNQLAHLDPQGRQYKVCKNCYEEGQSYDGCVRDITAEFAQMREQKSSSNNAKGKTRRGGGWRNRLNFDLECQRLIEGFRKSIGKSEVRRTLHELRSMMSMPDWQKSSLWLQESTAGSCQFCCEGFGLLKKRHFCKVCGLALCKSCSTTDLLVYVPDNQLHKESTGSVDTSGIDPCLAIIKIIGCPEVEPEVSLYLRVCSECREELVRRQVDKCQNEDDTPSGLDMMQELATLHEKFSTAERNVNHQLREYQEIVESLEDNSRRSNNQQAANGTPSSRNSLHSNMRTLAKAQGDLTDILADHVMVIQRLKRLVPRTEKQSHLLKNYIRAKCDFYLENMSTFRQMRAKLAESSPPEVLEFIQRVMDKNAIISAHLYLRQLVYEVIHLCDKFELQEKAPQLLVKVEGEHKLIRPSRRAVAEHGKAHVQQIMSMRVREVLDQVTLQLKLKSANRSFPATKQALGNITEILVTA</sequence>
<dbReference type="InterPro" id="IPR003598">
    <property type="entry name" value="Ig_sub2"/>
</dbReference>
<dbReference type="GO" id="GO:0008270">
    <property type="term" value="F:zinc ion binding"/>
    <property type="evidence" value="ECO:0007669"/>
    <property type="project" value="UniProtKB-KW"/>
</dbReference>
<feature type="region of interest" description="Disordered" evidence="5">
    <location>
        <begin position="889"/>
        <end position="912"/>
    </location>
</feature>
<evidence type="ECO:0000256" key="5">
    <source>
        <dbReference type="SAM" id="MobiDB-lite"/>
    </source>
</evidence>
<gene>
    <name evidence="8" type="ORF">BaRGS_00029764</name>
</gene>
<dbReference type="Gene3D" id="2.60.40.10">
    <property type="entry name" value="Immunoglobulins"/>
    <property type="match status" value="1"/>
</dbReference>
<dbReference type="InterPro" id="IPR013083">
    <property type="entry name" value="Znf_RING/FYVE/PHD"/>
</dbReference>
<evidence type="ECO:0000256" key="2">
    <source>
        <dbReference type="ARBA" id="ARBA00022771"/>
    </source>
</evidence>
<evidence type="ECO:0000256" key="3">
    <source>
        <dbReference type="ARBA" id="ARBA00022833"/>
    </source>
</evidence>
<dbReference type="SMART" id="SM00408">
    <property type="entry name" value="IGc2"/>
    <property type="match status" value="1"/>
</dbReference>
<feature type="domain" description="Ig-like" evidence="7">
    <location>
        <begin position="209"/>
        <end position="296"/>
    </location>
</feature>
<feature type="domain" description="FYVE-type" evidence="6">
    <location>
        <begin position="602"/>
        <end position="657"/>
    </location>
</feature>
<dbReference type="Pfam" id="PF01363">
    <property type="entry name" value="FYVE"/>
    <property type="match status" value="2"/>
</dbReference>
<dbReference type="PANTHER" id="PTHR39490:SF8">
    <property type="entry name" value="ZINC FINGER FYVE DOMAIN-CONTAINING PROTEIN 21"/>
    <property type="match status" value="1"/>
</dbReference>
<dbReference type="SUPFAM" id="SSF57903">
    <property type="entry name" value="FYVE/PHD zinc finger"/>
    <property type="match status" value="2"/>
</dbReference>
<dbReference type="Gene3D" id="3.30.40.10">
    <property type="entry name" value="Zinc/RING finger domain, C3HC4 (zinc finger)"/>
    <property type="match status" value="2"/>
</dbReference>
<dbReference type="PROSITE" id="PS50178">
    <property type="entry name" value="ZF_FYVE"/>
    <property type="match status" value="2"/>
</dbReference>
<dbReference type="InterPro" id="IPR000306">
    <property type="entry name" value="Znf_FYVE"/>
</dbReference>
<comment type="caution">
    <text evidence="8">The sequence shown here is derived from an EMBL/GenBank/DDBJ whole genome shotgun (WGS) entry which is preliminary data.</text>
</comment>
<dbReference type="InterPro" id="IPR011011">
    <property type="entry name" value="Znf_FYVE_PHD"/>
</dbReference>
<dbReference type="PROSITE" id="PS50835">
    <property type="entry name" value="IG_LIKE"/>
    <property type="match status" value="2"/>
</dbReference>
<keyword evidence="2 4" id="KW-0863">Zinc-finger</keyword>
<dbReference type="InterPro" id="IPR036179">
    <property type="entry name" value="Ig-like_dom_sf"/>
</dbReference>
<keyword evidence="9" id="KW-1185">Reference proteome</keyword>
<dbReference type="InterPro" id="IPR003599">
    <property type="entry name" value="Ig_sub"/>
</dbReference>
<evidence type="ECO:0000313" key="9">
    <source>
        <dbReference type="Proteomes" id="UP001519460"/>
    </source>
</evidence>
<dbReference type="Pfam" id="PF13895">
    <property type="entry name" value="Ig_2"/>
    <property type="match status" value="1"/>
</dbReference>
<dbReference type="PANTHER" id="PTHR39490">
    <property type="entry name" value="ARRESTIN DOMAIN-CONTAINING PROTEIN D"/>
    <property type="match status" value="1"/>
</dbReference>
<feature type="domain" description="FYVE-type" evidence="6">
    <location>
        <begin position="744"/>
        <end position="838"/>
    </location>
</feature>
<evidence type="ECO:0000256" key="1">
    <source>
        <dbReference type="ARBA" id="ARBA00022723"/>
    </source>
</evidence>
<dbReference type="SMART" id="SM00064">
    <property type="entry name" value="FYVE"/>
    <property type="match status" value="2"/>
</dbReference>